<reference evidence="4 5" key="1">
    <citation type="submission" date="2017-04" db="EMBL/GenBank/DDBJ databases">
        <authorList>
            <person name="Afonso C.L."/>
            <person name="Miller P.J."/>
            <person name="Scott M.A."/>
            <person name="Spackman E."/>
            <person name="Goraichik I."/>
            <person name="Dimitrov K.M."/>
            <person name="Suarez D.L."/>
            <person name="Swayne D.E."/>
        </authorList>
    </citation>
    <scope>NUCLEOTIDE SEQUENCE [LARGE SCALE GENOMIC DNA]</scope>
    <source>
        <strain evidence="4 5">DSM 23236</strain>
    </source>
</reference>
<dbReference type="HAMAP" id="MF_00187">
    <property type="entry name" value="FdhD"/>
    <property type="match status" value="1"/>
</dbReference>
<keyword evidence="2 3" id="KW-0501">Molybdenum cofactor biosynthesis</keyword>
<comment type="subcellular location">
    <subcellularLocation>
        <location evidence="3">Cytoplasm</location>
    </subcellularLocation>
</comment>
<dbReference type="EMBL" id="FWXD01000033">
    <property type="protein sequence ID" value="SMC29322.1"/>
    <property type="molecule type" value="Genomic_DNA"/>
</dbReference>
<dbReference type="Gene3D" id="3.40.140.10">
    <property type="entry name" value="Cytidine Deaminase, domain 2"/>
    <property type="match status" value="1"/>
</dbReference>
<dbReference type="GO" id="GO:0006777">
    <property type="term" value="P:Mo-molybdopterin cofactor biosynthetic process"/>
    <property type="evidence" value="ECO:0007669"/>
    <property type="project" value="UniProtKB-UniRule"/>
</dbReference>
<dbReference type="Pfam" id="PF02634">
    <property type="entry name" value="FdhD-NarQ"/>
    <property type="match status" value="1"/>
</dbReference>
<dbReference type="AlphaFoldDB" id="A0A1W1XZK8"/>
<name>A0A1W1XZK8_9NEIS</name>
<sequence length="342" mass="36563">MTEVQLQALLVWLTEHDGSVDHRATKQLGLSMSQLNRALALLTDAAALGGQPWVRTQDDGQRRTLWLTDAGRQVCATTTRAGAMVVHALRIDAAGTAEREEWLAEEVPVALVYNGISHAVMMASPLDLEDFALGFSLSEGIIEQAGELLDCEISSSVQGISVGLQIREARFQALKQRRRALTGRTGCGLCGQESLEGAIRPVAKVEADWQVHADVVRAGMAALAAQQPLNVQTGAAHAAGWWRHGVLIVREDVGRHNALDKLIGAIARQPERDGVLLMTSRASYEIVHKAAAAGIAVVAAISAPTALAVQLADEAGITLAGFVRGERMTVYSHPQRIVCESP</sequence>
<gene>
    <name evidence="3" type="primary">fdhD</name>
    <name evidence="4" type="ORF">SAMN02745857_03761</name>
</gene>
<keyword evidence="1 3" id="KW-0963">Cytoplasm</keyword>
<organism evidence="4 5">
    <name type="scientific">Andreprevotia lacus DSM 23236</name>
    <dbReference type="NCBI Taxonomy" id="1121001"/>
    <lineage>
        <taxon>Bacteria</taxon>
        <taxon>Pseudomonadati</taxon>
        <taxon>Pseudomonadota</taxon>
        <taxon>Betaproteobacteria</taxon>
        <taxon>Neisseriales</taxon>
        <taxon>Chitinibacteraceae</taxon>
        <taxon>Andreprevotia</taxon>
    </lineage>
</organism>
<feature type="binding site" evidence="3">
    <location>
        <begin position="322"/>
        <end position="327"/>
    </location>
    <ligand>
        <name>Mo-bis(molybdopterin guanine dinucleotide)</name>
        <dbReference type="ChEBI" id="CHEBI:60539"/>
    </ligand>
</feature>
<proteinExistence type="inferred from homology"/>
<dbReference type="GO" id="GO:0005737">
    <property type="term" value="C:cytoplasm"/>
    <property type="evidence" value="ECO:0007669"/>
    <property type="project" value="UniProtKB-SubCell"/>
</dbReference>
<accession>A0A1W1XZK8</accession>
<keyword evidence="5" id="KW-1185">Reference proteome</keyword>
<dbReference type="InterPro" id="IPR036390">
    <property type="entry name" value="WH_DNA-bd_sf"/>
</dbReference>
<dbReference type="GO" id="GO:0016783">
    <property type="term" value="F:sulfurtransferase activity"/>
    <property type="evidence" value="ECO:0007669"/>
    <property type="project" value="InterPro"/>
</dbReference>
<evidence type="ECO:0000313" key="4">
    <source>
        <dbReference type="EMBL" id="SMC29322.1"/>
    </source>
</evidence>
<evidence type="ECO:0000313" key="5">
    <source>
        <dbReference type="Proteomes" id="UP000192761"/>
    </source>
</evidence>
<evidence type="ECO:0000256" key="3">
    <source>
        <dbReference type="HAMAP-Rule" id="MF_00187"/>
    </source>
</evidence>
<dbReference type="RefSeq" id="WP_245804386.1">
    <property type="nucleotide sequence ID" value="NZ_FWXD01000033.1"/>
</dbReference>
<dbReference type="Gene3D" id="3.10.20.10">
    <property type="match status" value="1"/>
</dbReference>
<comment type="function">
    <text evidence="3">Required for formate dehydrogenase (FDH) activity. Acts as a sulfur carrier protein that transfers sulfur from IscS to the molybdenum cofactor prior to its insertion into FDH.</text>
</comment>
<protein>
    <recommendedName>
        <fullName evidence="3">Sulfur carrier protein FdhD</fullName>
    </recommendedName>
</protein>
<dbReference type="SUPFAM" id="SSF53927">
    <property type="entry name" value="Cytidine deaminase-like"/>
    <property type="match status" value="1"/>
</dbReference>
<dbReference type="GO" id="GO:0097163">
    <property type="term" value="F:sulfur carrier activity"/>
    <property type="evidence" value="ECO:0007669"/>
    <property type="project" value="UniProtKB-UniRule"/>
</dbReference>
<dbReference type="Gene3D" id="1.10.10.10">
    <property type="entry name" value="Winged helix-like DNA-binding domain superfamily/Winged helix DNA-binding domain"/>
    <property type="match status" value="1"/>
</dbReference>
<evidence type="ECO:0000256" key="2">
    <source>
        <dbReference type="ARBA" id="ARBA00023150"/>
    </source>
</evidence>
<comment type="similarity">
    <text evidence="3">Belongs to the FdhD family.</text>
</comment>
<dbReference type="PANTHER" id="PTHR30592">
    <property type="entry name" value="FORMATE DEHYDROGENASE"/>
    <property type="match status" value="1"/>
</dbReference>
<dbReference type="InterPro" id="IPR016193">
    <property type="entry name" value="Cytidine_deaminase-like"/>
</dbReference>
<dbReference type="SUPFAM" id="SSF46785">
    <property type="entry name" value="Winged helix' DNA-binding domain"/>
    <property type="match status" value="1"/>
</dbReference>
<dbReference type="NCBIfam" id="TIGR00129">
    <property type="entry name" value="fdhD_narQ"/>
    <property type="match status" value="1"/>
</dbReference>
<dbReference type="Proteomes" id="UP000192761">
    <property type="component" value="Unassembled WGS sequence"/>
</dbReference>
<dbReference type="PANTHER" id="PTHR30592:SF1">
    <property type="entry name" value="SULFUR CARRIER PROTEIN FDHD"/>
    <property type="match status" value="1"/>
</dbReference>
<dbReference type="InterPro" id="IPR036388">
    <property type="entry name" value="WH-like_DNA-bd_sf"/>
</dbReference>
<evidence type="ECO:0000256" key="1">
    <source>
        <dbReference type="ARBA" id="ARBA00022490"/>
    </source>
</evidence>
<dbReference type="STRING" id="1121001.SAMN02745857_03761"/>
<feature type="active site" description="Cysteine persulfide intermediate" evidence="3">
    <location>
        <position position="187"/>
    </location>
</feature>
<dbReference type="InterPro" id="IPR003786">
    <property type="entry name" value="FdhD"/>
</dbReference>